<dbReference type="EMBL" id="UINC01100192">
    <property type="protein sequence ID" value="SVC60063.1"/>
    <property type="molecule type" value="Genomic_DNA"/>
</dbReference>
<dbReference type="Pfam" id="PF09215">
    <property type="entry name" value="Phage-Gp8"/>
    <property type="match status" value="1"/>
</dbReference>
<dbReference type="Gene3D" id="2.60.340.10">
    <property type="entry name" value="baseplate structural protein gp8, domain 1"/>
    <property type="match status" value="1"/>
</dbReference>
<evidence type="ECO:0000259" key="1">
    <source>
        <dbReference type="Pfam" id="PF09215"/>
    </source>
</evidence>
<proteinExistence type="predicted"/>
<evidence type="ECO:0000313" key="2">
    <source>
        <dbReference type="EMBL" id="SVC60063.1"/>
    </source>
</evidence>
<protein>
    <recommendedName>
        <fullName evidence="1">Bacteriophage T4 Gp8 domain-containing protein</fullName>
    </recommendedName>
</protein>
<dbReference type="AlphaFoldDB" id="A0A382NFQ0"/>
<feature type="non-terminal residue" evidence="2">
    <location>
        <position position="288"/>
    </location>
</feature>
<dbReference type="SUPFAM" id="SSF89433">
    <property type="entry name" value="Baseplate structural protein gp8"/>
    <property type="match status" value="1"/>
</dbReference>
<accession>A0A382NFQ0</accession>
<dbReference type="InterPro" id="IPR015298">
    <property type="entry name" value="Phage_T4_Gp8"/>
</dbReference>
<name>A0A382NFQ0_9ZZZZ</name>
<feature type="domain" description="Bacteriophage T4 Gp8" evidence="1">
    <location>
        <begin position="3"/>
        <end position="126"/>
    </location>
</feature>
<gene>
    <name evidence="2" type="ORF">METZ01_LOCUS312917</name>
</gene>
<reference evidence="2" key="1">
    <citation type="submission" date="2018-05" db="EMBL/GenBank/DDBJ databases">
        <authorList>
            <person name="Lanie J.A."/>
            <person name="Ng W.-L."/>
            <person name="Kazmierczak K.M."/>
            <person name="Andrzejewski T.M."/>
            <person name="Davidsen T.M."/>
            <person name="Wayne K.J."/>
            <person name="Tettelin H."/>
            <person name="Glass J.I."/>
            <person name="Rusch D."/>
            <person name="Podicherti R."/>
            <person name="Tsui H.-C.T."/>
            <person name="Winkler M.E."/>
        </authorList>
    </citation>
    <scope>NUCLEOTIDE SEQUENCE</scope>
</reference>
<dbReference type="InterPro" id="IPR036327">
    <property type="entry name" value="Gp8_sf"/>
</dbReference>
<organism evidence="2">
    <name type="scientific">marine metagenome</name>
    <dbReference type="NCBI Taxonomy" id="408172"/>
    <lineage>
        <taxon>unclassified sequences</taxon>
        <taxon>metagenomes</taxon>
        <taxon>ecological metagenomes</taxon>
    </lineage>
</organism>
<sequence length="288" mass="30854">MTAIVTTPFRVVNAENFKEDVAGSSVYVGIGKTDVWSTATSDLTDATTPFTPQDRIDDIHEAYQNMIGMKKIASADVAHIVPRHTWTSGTTYTAWDSDDSAIYDKAFYIVTSEYKVYKCISSPGTQSTVEPTHINTDPTAESDTYKWKYMYTVTVTDAEKFLTISYLPVRTEQDVTSSTVNGAISGASVVVIDAANEYIKTGMLITGTGVATNPVPTVTAISTNGLSITMSAVQTIADDVVLTFGRLADTDVNYANQTAQLNSANTSLTAVGGIERYEVTAGGSGYTS</sequence>